<dbReference type="Gene3D" id="1.20.272.10">
    <property type="match status" value="1"/>
</dbReference>
<evidence type="ECO:0000259" key="5">
    <source>
        <dbReference type="Pfam" id="PF06144"/>
    </source>
</evidence>
<dbReference type="InterPro" id="IPR005790">
    <property type="entry name" value="DNA_polIII_delta"/>
</dbReference>
<evidence type="ECO:0000256" key="4">
    <source>
        <dbReference type="ARBA" id="ARBA00022932"/>
    </source>
</evidence>
<dbReference type="GO" id="GO:0003677">
    <property type="term" value="F:DNA binding"/>
    <property type="evidence" value="ECO:0007669"/>
    <property type="project" value="InterPro"/>
</dbReference>
<evidence type="ECO:0000256" key="1">
    <source>
        <dbReference type="ARBA" id="ARBA00022679"/>
    </source>
</evidence>
<dbReference type="GO" id="GO:0003887">
    <property type="term" value="F:DNA-directed DNA polymerase activity"/>
    <property type="evidence" value="ECO:0007669"/>
    <property type="project" value="UniProtKB-KW"/>
</dbReference>
<dbReference type="InterPro" id="IPR027417">
    <property type="entry name" value="P-loop_NTPase"/>
</dbReference>
<evidence type="ECO:0000313" key="8">
    <source>
        <dbReference type="Proteomes" id="UP000320585"/>
    </source>
</evidence>
<dbReference type="RefSeq" id="WP_108849890.1">
    <property type="nucleotide sequence ID" value="NZ_AP019697.1"/>
</dbReference>
<keyword evidence="1" id="KW-0808">Transferase</keyword>
<keyword evidence="4" id="KW-0239">DNA-directed DNA polymerase</keyword>
<keyword evidence="3" id="KW-0235">DNA replication</keyword>
<dbReference type="Proteomes" id="UP000320585">
    <property type="component" value="Chromosome"/>
</dbReference>
<dbReference type="PANTHER" id="PTHR34388">
    <property type="entry name" value="DNA POLYMERASE III SUBUNIT DELTA"/>
    <property type="match status" value="1"/>
</dbReference>
<name>A0A8D5A0A9_9FIRM</name>
<reference evidence="8" key="1">
    <citation type="submission" date="2019-05" db="EMBL/GenBank/DDBJ databases">
        <title>Complete genome sequencing of Dialister sp. strain 5BBH33.</title>
        <authorList>
            <person name="Sakamoto M."/>
            <person name="Murakami T."/>
            <person name="Mori H."/>
        </authorList>
    </citation>
    <scope>NUCLEOTIDE SEQUENCE [LARGE SCALE GENOMIC DNA]</scope>
    <source>
        <strain evidence="8">5BBH33</strain>
    </source>
</reference>
<evidence type="ECO:0000256" key="2">
    <source>
        <dbReference type="ARBA" id="ARBA00022695"/>
    </source>
</evidence>
<dbReference type="AlphaFoldDB" id="A0A8D5A0A9"/>
<dbReference type="GO" id="GO:0009360">
    <property type="term" value="C:DNA polymerase III complex"/>
    <property type="evidence" value="ECO:0007669"/>
    <property type="project" value="InterPro"/>
</dbReference>
<proteinExistence type="predicted"/>
<sequence length="333" mass="38536">MALNEVKKNCYFLYGDDPVLLNERKSDILNTYFKGNPPEPAYFEGKGSFEEYRNALCGQSLFSSDTAVLIQNPFFLKKAVKSEKEEEQQKEFLETAREIPEETLLIILFEGKPDARTKVVKKLKKFCVAEEMGFIKPDQAAGIMAQILGERGKRFEPEAREYLEEVLSTWENVSRPLLEVEVEKIDLMTGKRVTVPKRVLEFSLPGYVNQGVFAFADALLSKKVKQILESTDKVFKDTSTEISGLGLISSKFRNIKILKEMERARMPESKIREALGMRSPYAYRYLKRDADKVTEKDAEWMLLGIFNYQLKKRMGDRDMSLKDLFLKYCMERR</sequence>
<dbReference type="OrthoDB" id="1633498at2"/>
<dbReference type="NCBIfam" id="TIGR01128">
    <property type="entry name" value="holA"/>
    <property type="match status" value="1"/>
</dbReference>
<evidence type="ECO:0000256" key="3">
    <source>
        <dbReference type="ARBA" id="ARBA00022705"/>
    </source>
</evidence>
<dbReference type="SUPFAM" id="SSF52540">
    <property type="entry name" value="P-loop containing nucleoside triphosphate hydrolases"/>
    <property type="match status" value="1"/>
</dbReference>
<dbReference type="InterPro" id="IPR010372">
    <property type="entry name" value="DNA_pol3_delta_N"/>
</dbReference>
<dbReference type="PANTHER" id="PTHR34388:SF1">
    <property type="entry name" value="DNA POLYMERASE III SUBUNIT DELTA"/>
    <property type="match status" value="1"/>
</dbReference>
<feature type="domain" description="DNA polymerase III delta subunit-like C-terminal" evidence="6">
    <location>
        <begin position="210"/>
        <end position="328"/>
    </location>
</feature>
<dbReference type="GO" id="GO:0006261">
    <property type="term" value="P:DNA-templated DNA replication"/>
    <property type="evidence" value="ECO:0007669"/>
    <property type="project" value="TreeGrafter"/>
</dbReference>
<keyword evidence="8" id="KW-1185">Reference proteome</keyword>
<evidence type="ECO:0000313" key="7">
    <source>
        <dbReference type="EMBL" id="BBK24653.1"/>
    </source>
</evidence>
<feature type="domain" description="DNA polymerase III delta N-terminal" evidence="5">
    <location>
        <begin position="11"/>
        <end position="128"/>
    </location>
</feature>
<accession>A0A8D5A0A9</accession>
<gene>
    <name evidence="7" type="primary">holA</name>
    <name evidence="7" type="ORF">Dia5BBH33_05880</name>
</gene>
<dbReference type="KEGG" id="dho:Dia5BBH33_05880"/>
<dbReference type="Pfam" id="PF21694">
    <property type="entry name" value="DNA_pol3_delta_C"/>
    <property type="match status" value="1"/>
</dbReference>
<dbReference type="EMBL" id="AP019697">
    <property type="protein sequence ID" value="BBK24653.1"/>
    <property type="molecule type" value="Genomic_DNA"/>
</dbReference>
<evidence type="ECO:0000259" key="6">
    <source>
        <dbReference type="Pfam" id="PF21694"/>
    </source>
</evidence>
<keyword evidence="2" id="KW-0548">Nucleotidyltransferase</keyword>
<protein>
    <submittedName>
        <fullName evidence="7">DNA polymerase III subunit delta</fullName>
    </submittedName>
</protein>
<dbReference type="Pfam" id="PF06144">
    <property type="entry name" value="DNA_pol3_delta"/>
    <property type="match status" value="1"/>
</dbReference>
<dbReference type="InterPro" id="IPR048466">
    <property type="entry name" value="DNA_pol3_delta-like_C"/>
</dbReference>
<dbReference type="Gene3D" id="3.40.50.300">
    <property type="entry name" value="P-loop containing nucleotide triphosphate hydrolases"/>
    <property type="match status" value="1"/>
</dbReference>
<organism evidence="7 8">
    <name type="scientific">Dialister hominis</name>
    <dbReference type="NCBI Taxonomy" id="2582419"/>
    <lineage>
        <taxon>Bacteria</taxon>
        <taxon>Bacillati</taxon>
        <taxon>Bacillota</taxon>
        <taxon>Negativicutes</taxon>
        <taxon>Veillonellales</taxon>
        <taxon>Veillonellaceae</taxon>
        <taxon>Dialister</taxon>
    </lineage>
</organism>
<dbReference type="GeneID" id="92715805"/>